<evidence type="ECO:0000313" key="3">
    <source>
        <dbReference type="EMBL" id="TCL03772.1"/>
    </source>
</evidence>
<dbReference type="PROSITE" id="PS51340">
    <property type="entry name" value="MOSC"/>
    <property type="match status" value="1"/>
</dbReference>
<accession>A0A4R1N976</accession>
<evidence type="ECO:0000259" key="1">
    <source>
        <dbReference type="PROSITE" id="PS51085"/>
    </source>
</evidence>
<dbReference type="GO" id="GO:0030151">
    <property type="term" value="F:molybdenum ion binding"/>
    <property type="evidence" value="ECO:0007669"/>
    <property type="project" value="InterPro"/>
</dbReference>
<feature type="domain" description="MOSC" evidence="2">
    <location>
        <begin position="123"/>
        <end position="263"/>
    </location>
</feature>
<dbReference type="Pfam" id="PF03476">
    <property type="entry name" value="MOSC_N"/>
    <property type="match status" value="1"/>
</dbReference>
<dbReference type="RefSeq" id="WP_132922613.1">
    <property type="nucleotide sequence ID" value="NZ_SJOI01000001.1"/>
</dbReference>
<dbReference type="InterPro" id="IPR001041">
    <property type="entry name" value="2Fe-2S_ferredoxin-type"/>
</dbReference>
<dbReference type="InterPro" id="IPR006058">
    <property type="entry name" value="2Fe2S_fd_BS"/>
</dbReference>
<comment type="caution">
    <text evidence="3">The sequence shown here is derived from an EMBL/GenBank/DDBJ whole genome shotgun (WGS) entry which is preliminary data.</text>
</comment>
<evidence type="ECO:0000313" key="4">
    <source>
        <dbReference type="Proteomes" id="UP000294555"/>
    </source>
</evidence>
<gene>
    <name evidence="3" type="ORF">EZJ58_1857</name>
</gene>
<proteinExistence type="predicted"/>
<evidence type="ECO:0000259" key="2">
    <source>
        <dbReference type="PROSITE" id="PS51340"/>
    </source>
</evidence>
<dbReference type="SUPFAM" id="SSF54292">
    <property type="entry name" value="2Fe-2S ferredoxin-like"/>
    <property type="match status" value="1"/>
</dbReference>
<protein>
    <recommendedName>
        <fullName evidence="5">MOSC domain-containing protein</fullName>
    </recommendedName>
</protein>
<evidence type="ECO:0008006" key="5">
    <source>
        <dbReference type="Google" id="ProtNLM"/>
    </source>
</evidence>
<dbReference type="InterPro" id="IPR011037">
    <property type="entry name" value="Pyrv_Knase-like_insert_dom_sf"/>
</dbReference>
<dbReference type="PANTHER" id="PTHR14237">
    <property type="entry name" value="MOLYBDOPTERIN COFACTOR SULFURASE MOSC"/>
    <property type="match status" value="1"/>
</dbReference>
<dbReference type="SUPFAM" id="SSF50800">
    <property type="entry name" value="PK beta-barrel domain-like"/>
    <property type="match status" value="1"/>
</dbReference>
<dbReference type="Pfam" id="PF00111">
    <property type="entry name" value="Fer2"/>
    <property type="match status" value="1"/>
</dbReference>
<dbReference type="GO" id="GO:0030170">
    <property type="term" value="F:pyridoxal phosphate binding"/>
    <property type="evidence" value="ECO:0007669"/>
    <property type="project" value="InterPro"/>
</dbReference>
<dbReference type="InterPro" id="IPR012675">
    <property type="entry name" value="Beta-grasp_dom_sf"/>
</dbReference>
<keyword evidence="4" id="KW-1185">Reference proteome</keyword>
<dbReference type="InterPro" id="IPR005302">
    <property type="entry name" value="MoCF_Sase_C"/>
</dbReference>
<dbReference type="GO" id="GO:0051537">
    <property type="term" value="F:2 iron, 2 sulfur cluster binding"/>
    <property type="evidence" value="ECO:0007669"/>
    <property type="project" value="InterPro"/>
</dbReference>
<dbReference type="CDD" id="cd00207">
    <property type="entry name" value="fer2"/>
    <property type="match status" value="1"/>
</dbReference>
<dbReference type="GO" id="GO:0003824">
    <property type="term" value="F:catalytic activity"/>
    <property type="evidence" value="ECO:0007669"/>
    <property type="project" value="InterPro"/>
</dbReference>
<dbReference type="Proteomes" id="UP000294555">
    <property type="component" value="Unassembled WGS sequence"/>
</dbReference>
<dbReference type="OrthoDB" id="581532at2"/>
<dbReference type="AlphaFoldDB" id="A0A4R1N976"/>
<dbReference type="Pfam" id="PF03473">
    <property type="entry name" value="MOSC"/>
    <property type="match status" value="1"/>
</dbReference>
<dbReference type="PROSITE" id="PS51085">
    <property type="entry name" value="2FE2S_FER_2"/>
    <property type="match status" value="1"/>
</dbReference>
<dbReference type="PANTHER" id="PTHR14237:SF19">
    <property type="entry name" value="MITOCHONDRIAL AMIDOXIME REDUCING COMPONENT 1"/>
    <property type="match status" value="1"/>
</dbReference>
<sequence>MVSLSRLYIHPVKSMRGLQLSYALARAEGLAGDRTFMLTETDGTFITARQYPQMVLFTPVIVQNGLHISAPDGQSAMACYQDFTADAHPTEVWGNHFTAYIAPEAINNWLSGYIGHPVQLRWTGAQSHRRVKAHPRVPLSFADGYPYLLINEASFGDLQRRCPAGIKLTQFRPNLVVAGAEPYAEDRWRTLRIGEVPFEVVKPCGRCVLTTVSVEQGRRHPAAEPLRTLKSYRTAENGDVDFGQNLLARGSGIIRVGAEVEILAEQTPRRYGGSPAAEETGAAPAGDEYSVTIDYRGQTFTGNNRQVLLEQLEQQNIRIPYSCRAGLCGTCKVRLLAGEVTPLTASAIGEPGKILTCSCMPKTDLRLG</sequence>
<reference evidence="3 4" key="1">
    <citation type="submission" date="2019-02" db="EMBL/GenBank/DDBJ databases">
        <title>Investigation of anaerobic lignin degradation for improved lignocellulosic biofuels.</title>
        <authorList>
            <person name="Deangelis K."/>
        </authorList>
    </citation>
    <scope>NUCLEOTIDE SEQUENCE [LARGE SCALE GENOMIC DNA]</scope>
    <source>
        <strain evidence="3 4">159R</strain>
    </source>
</reference>
<feature type="domain" description="2Fe-2S ferredoxin-type" evidence="1">
    <location>
        <begin position="289"/>
        <end position="368"/>
    </location>
</feature>
<organism evidence="3 4">
    <name type="scientific">Sodalis ligni</name>
    <dbReference type="NCBI Taxonomy" id="2697027"/>
    <lineage>
        <taxon>Bacteria</taxon>
        <taxon>Pseudomonadati</taxon>
        <taxon>Pseudomonadota</taxon>
        <taxon>Gammaproteobacteria</taxon>
        <taxon>Enterobacterales</taxon>
        <taxon>Bruguierivoracaceae</taxon>
        <taxon>Sodalis</taxon>
    </lineage>
</organism>
<dbReference type="InterPro" id="IPR005303">
    <property type="entry name" value="MOCOS_middle"/>
</dbReference>
<dbReference type="PROSITE" id="PS00197">
    <property type="entry name" value="2FE2S_FER_1"/>
    <property type="match status" value="1"/>
</dbReference>
<dbReference type="Gene3D" id="3.10.20.30">
    <property type="match status" value="1"/>
</dbReference>
<dbReference type="InterPro" id="IPR036010">
    <property type="entry name" value="2Fe-2S_ferredoxin-like_sf"/>
</dbReference>
<dbReference type="EMBL" id="SJOI01000001">
    <property type="protein sequence ID" value="TCL03772.1"/>
    <property type="molecule type" value="Genomic_DNA"/>
</dbReference>
<name>A0A4R1N976_9GAMM</name>
<dbReference type="SUPFAM" id="SSF141673">
    <property type="entry name" value="MOSC N-terminal domain-like"/>
    <property type="match status" value="1"/>
</dbReference>